<accession>A0A3P6SLH9</accession>
<dbReference type="AlphaFoldDB" id="A0A3P6SLH9"/>
<protein>
    <recommendedName>
        <fullName evidence="4">Secreted protein</fullName>
    </recommendedName>
</protein>
<keyword evidence="3" id="KW-1185">Reference proteome</keyword>
<dbReference type="Proteomes" id="UP000277928">
    <property type="component" value="Unassembled WGS sequence"/>
</dbReference>
<evidence type="ECO:0000313" key="3">
    <source>
        <dbReference type="Proteomes" id="UP000277928"/>
    </source>
</evidence>
<evidence type="ECO:0000256" key="1">
    <source>
        <dbReference type="SAM" id="SignalP"/>
    </source>
</evidence>
<evidence type="ECO:0008006" key="4">
    <source>
        <dbReference type="Google" id="ProtNLM"/>
    </source>
</evidence>
<name>A0A3P6SLH9_LITSI</name>
<feature type="signal peptide" evidence="1">
    <location>
        <begin position="1"/>
        <end position="16"/>
    </location>
</feature>
<keyword evidence="1" id="KW-0732">Signal</keyword>
<evidence type="ECO:0000313" key="2">
    <source>
        <dbReference type="EMBL" id="VDK68305.1"/>
    </source>
</evidence>
<proteinExistence type="predicted"/>
<organism evidence="2 3">
    <name type="scientific">Litomosoides sigmodontis</name>
    <name type="common">Filarial nematode worm</name>
    <dbReference type="NCBI Taxonomy" id="42156"/>
    <lineage>
        <taxon>Eukaryota</taxon>
        <taxon>Metazoa</taxon>
        <taxon>Ecdysozoa</taxon>
        <taxon>Nematoda</taxon>
        <taxon>Chromadorea</taxon>
        <taxon>Rhabditida</taxon>
        <taxon>Spirurina</taxon>
        <taxon>Spiruromorpha</taxon>
        <taxon>Filarioidea</taxon>
        <taxon>Onchocercidae</taxon>
        <taxon>Litomosoides</taxon>
    </lineage>
</organism>
<dbReference type="EMBL" id="UYRX01000009">
    <property type="protein sequence ID" value="VDK68305.1"/>
    <property type="molecule type" value="Genomic_DNA"/>
</dbReference>
<sequence length="70" mass="8380">MKLVLLFVSFLQQSYGSTKRYWRTWRDEHPQYRQLFSVLIIPLISSDSTRNLPTISCIIRNRTDKKFAKS</sequence>
<feature type="chain" id="PRO_5018152780" description="Secreted protein" evidence="1">
    <location>
        <begin position="17"/>
        <end position="70"/>
    </location>
</feature>
<dbReference type="OrthoDB" id="10505867at2759"/>
<reference evidence="2 3" key="1">
    <citation type="submission" date="2018-08" db="EMBL/GenBank/DDBJ databases">
        <authorList>
            <person name="Laetsch R D."/>
            <person name="Stevens L."/>
            <person name="Kumar S."/>
            <person name="Blaxter L. M."/>
        </authorList>
    </citation>
    <scope>NUCLEOTIDE SEQUENCE [LARGE SCALE GENOMIC DNA]</scope>
</reference>
<gene>
    <name evidence="2" type="ORF">NLS_LOCUS375</name>
</gene>